<organism evidence="7 8">
    <name type="scientific">Vitis vinifera</name>
    <name type="common">Grape</name>
    <dbReference type="NCBI Taxonomy" id="29760"/>
    <lineage>
        <taxon>Eukaryota</taxon>
        <taxon>Viridiplantae</taxon>
        <taxon>Streptophyta</taxon>
        <taxon>Embryophyta</taxon>
        <taxon>Tracheophyta</taxon>
        <taxon>Spermatophyta</taxon>
        <taxon>Magnoliopsida</taxon>
        <taxon>eudicotyledons</taxon>
        <taxon>Gunneridae</taxon>
        <taxon>Pentapetalae</taxon>
        <taxon>rosids</taxon>
        <taxon>Vitales</taxon>
        <taxon>Vitaceae</taxon>
        <taxon>Viteae</taxon>
        <taxon>Vitis</taxon>
    </lineage>
</organism>
<dbReference type="Gene3D" id="1.20.1260.100">
    <property type="entry name" value="TspO/MBR protein"/>
    <property type="match status" value="1"/>
</dbReference>
<reference evidence="7 8" key="1">
    <citation type="journal article" date="2023" name="Hortic Res">
        <title>The complete reference genome for grapevine (Vitis vinifera L.) genetics and breeding.</title>
        <authorList>
            <person name="Shi X."/>
            <person name="Cao S."/>
            <person name="Wang X."/>
            <person name="Huang S."/>
            <person name="Wang Y."/>
            <person name="Liu Z."/>
            <person name="Liu W."/>
            <person name="Leng X."/>
            <person name="Peng Y."/>
            <person name="Wang N."/>
            <person name="Wang Y."/>
            <person name="Ma Z."/>
            <person name="Xu X."/>
            <person name="Zhang F."/>
            <person name="Xue H."/>
            <person name="Zhong H."/>
            <person name="Wang Y."/>
            <person name="Zhang K."/>
            <person name="Velt A."/>
            <person name="Avia K."/>
            <person name="Holtgrawe D."/>
            <person name="Grimplet J."/>
            <person name="Matus J.T."/>
            <person name="Ware D."/>
            <person name="Wu X."/>
            <person name="Wang H."/>
            <person name="Liu C."/>
            <person name="Fang Y."/>
            <person name="Rustenholz C."/>
            <person name="Cheng Z."/>
            <person name="Xiao H."/>
            <person name="Zhou Y."/>
        </authorList>
    </citation>
    <scope>NUCLEOTIDE SEQUENCE [LARGE SCALE GENOMIC DNA]</scope>
    <source>
        <strain evidence="8">cv. Pinot noir / PN40024</strain>
        <tissue evidence="7">Leaf</tissue>
    </source>
</reference>
<feature type="transmembrane region" description="Helical" evidence="6">
    <location>
        <begin position="143"/>
        <end position="167"/>
    </location>
</feature>
<feature type="transmembrane region" description="Helical" evidence="6">
    <location>
        <begin position="119"/>
        <end position="137"/>
    </location>
</feature>
<sequence>MELKHGPEDQAPTHQHKISLPKLAVAVGVPVCLTMAIIFLFGSSHKYRAIAKPFWFPPLWVMHVGSLVCSGLMGVSAWAVWSEGGFRGESDALPLYVAHISLGIVWEPLVVVMGAAWMGLGFCVVHFGTLVACYSAFRNVNPVVGELVKPCLAWVAILTFLTFKLIYL</sequence>
<evidence type="ECO:0000313" key="7">
    <source>
        <dbReference type="EMBL" id="WJZ86923.1"/>
    </source>
</evidence>
<feature type="transmembrane region" description="Helical" evidence="6">
    <location>
        <begin position="23"/>
        <end position="42"/>
    </location>
</feature>
<protein>
    <recommendedName>
        <fullName evidence="9">Translocator protein-like</fullName>
    </recommendedName>
</protein>
<dbReference type="InterPro" id="IPR004307">
    <property type="entry name" value="TspO_MBR"/>
</dbReference>
<evidence type="ECO:0000256" key="6">
    <source>
        <dbReference type="SAM" id="Phobius"/>
    </source>
</evidence>
<comment type="subcellular location">
    <subcellularLocation>
        <location evidence="1">Membrane</location>
        <topology evidence="1">Multi-pass membrane protein</topology>
    </subcellularLocation>
</comment>
<comment type="similarity">
    <text evidence="2">Belongs to the TspO/BZRP family.</text>
</comment>
<keyword evidence="3 6" id="KW-0812">Transmembrane</keyword>
<name>A0ABY9BVH9_VITVI</name>
<keyword evidence="5 6" id="KW-0472">Membrane</keyword>
<dbReference type="CDD" id="cd15904">
    <property type="entry name" value="TSPO_MBR"/>
    <property type="match status" value="1"/>
</dbReference>
<accession>A0ABY9BVH9</accession>
<gene>
    <name evidence="7" type="ORF">VitviT2T_006336</name>
</gene>
<evidence type="ECO:0000256" key="1">
    <source>
        <dbReference type="ARBA" id="ARBA00004141"/>
    </source>
</evidence>
<dbReference type="Pfam" id="PF03073">
    <property type="entry name" value="TspO_MBR"/>
    <property type="match status" value="1"/>
</dbReference>
<dbReference type="EMBL" id="CP126652">
    <property type="protein sequence ID" value="WJZ86923.1"/>
    <property type="molecule type" value="Genomic_DNA"/>
</dbReference>
<evidence type="ECO:0000256" key="4">
    <source>
        <dbReference type="ARBA" id="ARBA00022989"/>
    </source>
</evidence>
<dbReference type="PANTHER" id="PTHR10057:SF6">
    <property type="entry name" value="TRANSLOCATOR PROTEIN HOMOLOG"/>
    <property type="match status" value="1"/>
</dbReference>
<keyword evidence="8" id="KW-1185">Reference proteome</keyword>
<evidence type="ECO:0000256" key="3">
    <source>
        <dbReference type="ARBA" id="ARBA00022692"/>
    </source>
</evidence>
<feature type="transmembrane region" description="Helical" evidence="6">
    <location>
        <begin position="54"/>
        <end position="81"/>
    </location>
</feature>
<keyword evidence="4 6" id="KW-1133">Transmembrane helix</keyword>
<dbReference type="PANTHER" id="PTHR10057">
    <property type="entry name" value="PERIPHERAL-TYPE BENZODIAZEPINE RECEPTOR"/>
    <property type="match status" value="1"/>
</dbReference>
<dbReference type="InterPro" id="IPR038330">
    <property type="entry name" value="TspO/MBR-related_sf"/>
</dbReference>
<evidence type="ECO:0000256" key="2">
    <source>
        <dbReference type="ARBA" id="ARBA00007524"/>
    </source>
</evidence>
<evidence type="ECO:0000256" key="5">
    <source>
        <dbReference type="ARBA" id="ARBA00023136"/>
    </source>
</evidence>
<evidence type="ECO:0000313" key="8">
    <source>
        <dbReference type="Proteomes" id="UP001227230"/>
    </source>
</evidence>
<evidence type="ECO:0008006" key="9">
    <source>
        <dbReference type="Google" id="ProtNLM"/>
    </source>
</evidence>
<dbReference type="Proteomes" id="UP001227230">
    <property type="component" value="Chromosome 5"/>
</dbReference>
<dbReference type="PIRSF" id="PIRSF005859">
    <property type="entry name" value="PBR"/>
    <property type="match status" value="1"/>
</dbReference>
<proteinExistence type="inferred from homology"/>